<dbReference type="InterPro" id="IPR012990">
    <property type="entry name" value="Beta-sandwich_Sec23_24"/>
</dbReference>
<keyword evidence="19" id="KW-1185">Reference proteome</keyword>
<accession>A0ABR3AXX6</accession>
<dbReference type="InterPro" id="IPR029006">
    <property type="entry name" value="ADF-H/Gelsolin-like_dom_sf"/>
</dbReference>
<evidence type="ECO:0000256" key="1">
    <source>
        <dbReference type="ARBA" id="ARBA00004394"/>
    </source>
</evidence>
<dbReference type="InterPro" id="IPR036174">
    <property type="entry name" value="Znf_Sec23_Sec24_sf"/>
</dbReference>
<evidence type="ECO:0000256" key="4">
    <source>
        <dbReference type="ARBA" id="ARBA00008334"/>
    </source>
</evidence>
<dbReference type="Gene3D" id="2.60.40.1670">
    <property type="entry name" value="beta-sandwich domain of Sec23/24"/>
    <property type="match status" value="1"/>
</dbReference>
<feature type="region of interest" description="Disordered" evidence="12">
    <location>
        <begin position="78"/>
        <end position="143"/>
    </location>
</feature>
<evidence type="ECO:0000256" key="8">
    <source>
        <dbReference type="ARBA" id="ARBA00022892"/>
    </source>
</evidence>
<evidence type="ECO:0000259" key="14">
    <source>
        <dbReference type="Pfam" id="PF04810"/>
    </source>
</evidence>
<evidence type="ECO:0000256" key="10">
    <source>
        <dbReference type="ARBA" id="ARBA00023034"/>
    </source>
</evidence>
<organism evidence="18 19">
    <name type="scientific">Phycomyces blakesleeanus</name>
    <dbReference type="NCBI Taxonomy" id="4837"/>
    <lineage>
        <taxon>Eukaryota</taxon>
        <taxon>Fungi</taxon>
        <taxon>Fungi incertae sedis</taxon>
        <taxon>Mucoromycota</taxon>
        <taxon>Mucoromycotina</taxon>
        <taxon>Mucoromycetes</taxon>
        <taxon>Mucorales</taxon>
        <taxon>Phycomycetaceae</taxon>
        <taxon>Phycomyces</taxon>
    </lineage>
</organism>
<dbReference type="Pfam" id="PF04815">
    <property type="entry name" value="Sec23_helical"/>
    <property type="match status" value="1"/>
</dbReference>
<dbReference type="Gene3D" id="1.20.120.730">
    <property type="entry name" value="Sec23/Sec24 helical domain"/>
    <property type="match status" value="1"/>
</dbReference>
<evidence type="ECO:0000259" key="16">
    <source>
        <dbReference type="Pfam" id="PF04815"/>
    </source>
</evidence>
<dbReference type="InterPro" id="IPR007123">
    <property type="entry name" value="Gelsolin-like_dom"/>
</dbReference>
<feature type="domain" description="Sec23/Sec24 helical" evidence="16">
    <location>
        <begin position="699"/>
        <end position="797"/>
    </location>
</feature>
<evidence type="ECO:0000256" key="9">
    <source>
        <dbReference type="ARBA" id="ARBA00022927"/>
    </source>
</evidence>
<evidence type="ECO:0000256" key="7">
    <source>
        <dbReference type="ARBA" id="ARBA00022824"/>
    </source>
</evidence>
<comment type="caution">
    <text evidence="18">The sequence shown here is derived from an EMBL/GenBank/DDBJ whole genome shotgun (WGS) entry which is preliminary data.</text>
</comment>
<feature type="domain" description="Zinc finger Sec23/Sec24-type" evidence="14">
    <location>
        <begin position="292"/>
        <end position="327"/>
    </location>
</feature>
<gene>
    <name evidence="18" type="ORF">J3Q64DRAFT_1746633</name>
</gene>
<evidence type="ECO:0000313" key="18">
    <source>
        <dbReference type="EMBL" id="KAL0084239.1"/>
    </source>
</evidence>
<keyword evidence="8" id="KW-0931">ER-Golgi transport</keyword>
<dbReference type="InterPro" id="IPR006900">
    <property type="entry name" value="Sec23/24_helical_dom"/>
</dbReference>
<dbReference type="SUPFAM" id="SSF81811">
    <property type="entry name" value="Helical domain of Sec23/24"/>
    <property type="match status" value="1"/>
</dbReference>
<keyword evidence="7" id="KW-0256">Endoplasmic reticulum</keyword>
<feature type="compositionally biased region" description="Polar residues" evidence="12">
    <location>
        <begin position="16"/>
        <end position="26"/>
    </location>
</feature>
<evidence type="ECO:0000256" key="6">
    <source>
        <dbReference type="ARBA" id="ARBA00022490"/>
    </source>
</evidence>
<dbReference type="Pfam" id="PF00626">
    <property type="entry name" value="Gelsolin"/>
    <property type="match status" value="1"/>
</dbReference>
<dbReference type="SUPFAM" id="SSF82754">
    <property type="entry name" value="C-terminal, gelsolin-like domain of Sec23/24"/>
    <property type="match status" value="1"/>
</dbReference>
<protein>
    <submittedName>
        <fullName evidence="18">Uncharacterized protein</fullName>
    </submittedName>
</protein>
<dbReference type="SUPFAM" id="SSF81995">
    <property type="entry name" value="beta-sandwich domain of Sec23/24"/>
    <property type="match status" value="1"/>
</dbReference>
<name>A0ABR3AXX6_PHYBL</name>
<evidence type="ECO:0000256" key="3">
    <source>
        <dbReference type="ARBA" id="ARBA00004586"/>
    </source>
</evidence>
<proteinExistence type="inferred from homology"/>
<comment type="subcellular location">
    <subcellularLocation>
        <location evidence="2">Cytoplasm</location>
    </subcellularLocation>
    <subcellularLocation>
        <location evidence="3">Endoplasmic reticulum membrane</location>
    </subcellularLocation>
    <subcellularLocation>
        <location evidence="1">Golgi apparatus membrane</location>
    </subcellularLocation>
</comment>
<evidence type="ECO:0000259" key="15">
    <source>
        <dbReference type="Pfam" id="PF04811"/>
    </source>
</evidence>
<dbReference type="Gene3D" id="3.40.20.10">
    <property type="entry name" value="Severin"/>
    <property type="match status" value="1"/>
</dbReference>
<evidence type="ECO:0000259" key="13">
    <source>
        <dbReference type="Pfam" id="PF00626"/>
    </source>
</evidence>
<sequence>MSVPRPFSPARDHHQPNQPSSPTQSHLIHDASRRTRRHYPVTADIPSQQTSGPHQQQVPAMNAYQQQASGMNHYQQSTSGMANYRQPSPALGGYQQQAMAPAPTQVAGDYRQPSPALGGYQQPVPGINNYRQPSPANGGYQQPPVPAMAAYRQPSPALGAYQQPAPAMGGYQQPPQNTPYAGQQDPYYSGIVQGTAAMSLSTVPLRQDTPLFGQPPRIQDLSLPTPTPSLPSNIAATSSTDVQCSSVFNRSTLNFVPATPALLKKSKLPFSLIVEPFPSHIDVPVVTDTIVSRCTRCKTYINPFVKFVNMADWQCNMCGLDNEVPRAFDWDEAQQQHTDRWSRLELNHGCVDFVAPAEYMVRPPQPPVYVFVIDTSFQAVQTGMIGVIADAILASLDKLPNEDGRTKVAFVTADDAVAFYKLIGEEPEVLVVGDLSDIYLPRASSDLVVNLVESRSVVEDLLGRMKTMYQNTHSSTNCLGSALQAARKLLSPTGGKIVCFQASIPTVGDGAVKPTPDQKNSVTDGPLMVPSSAFYRTFATECTKSQVCADMFVIGGHYSDLATLNVIPRFTGGQTHFFPQDKIHSQADKLKLTMEIIAVLSEKVGLEAVMRTRTSPGLVCHAFHGNSTLRPPDIMALPNVPRDQSYCVDLILEEEIKSSVVYFQTALLYTTCFGERRIRVMNLCLPVTRIAAEVFTGADQFAIARSLCHQAIDKAVTSKLKDAREQLSKQTSDICNAYAKEVVGTGSSTAPLSMPLHLALLPLAILSIIKTDAFNDSPLVHIDLRSQSTVLLRILAMDAWVKYIIPRFYALHSMSPVTGSVDPTTGKFIMPTNLNLSSEKLAPHGCYMLENGQQIFLWIGKDAMPSLCVDLLDVPKITSVKSGQITSLPTLKSALSQQVNAIIKYLRTEGRKNTYYPSLYVVREDDDPVLRSLFLSHLVEDRQPNGPALAGSNQPMVSSGMSYFQWLGHVRSKCQP</sequence>
<evidence type="ECO:0000259" key="17">
    <source>
        <dbReference type="Pfam" id="PF08033"/>
    </source>
</evidence>
<dbReference type="Gene3D" id="3.40.50.410">
    <property type="entry name" value="von Willebrand factor, type A domain"/>
    <property type="match status" value="1"/>
</dbReference>
<evidence type="ECO:0000313" key="19">
    <source>
        <dbReference type="Proteomes" id="UP001448207"/>
    </source>
</evidence>
<dbReference type="PANTHER" id="PTHR13803">
    <property type="entry name" value="SEC24-RELATED PROTEIN"/>
    <property type="match status" value="1"/>
</dbReference>
<dbReference type="Pfam" id="PF04811">
    <property type="entry name" value="Sec23_trunk"/>
    <property type="match status" value="1"/>
</dbReference>
<dbReference type="Pfam" id="PF08033">
    <property type="entry name" value="Sec23_BS"/>
    <property type="match status" value="1"/>
</dbReference>
<dbReference type="SUPFAM" id="SSF82919">
    <property type="entry name" value="Zn-finger domain of Sec23/24"/>
    <property type="match status" value="1"/>
</dbReference>
<dbReference type="Pfam" id="PF04810">
    <property type="entry name" value="zf-Sec23_Sec24"/>
    <property type="match status" value="1"/>
</dbReference>
<reference evidence="18 19" key="1">
    <citation type="submission" date="2024-04" db="EMBL/GenBank/DDBJ databases">
        <title>Symmetric and asymmetric DNA N6-adenine methylation regulates different biological responses in Mucorales.</title>
        <authorList>
            <consortium name="Lawrence Berkeley National Laboratory"/>
            <person name="Lax C."/>
            <person name="Mondo S.J."/>
            <person name="Osorio-Concepcion M."/>
            <person name="Muszewska A."/>
            <person name="Corrochano-Luque M."/>
            <person name="Gutierrez G."/>
            <person name="Riley R."/>
            <person name="Lipzen A."/>
            <person name="Guo J."/>
            <person name="Hundley H."/>
            <person name="Amirebrahimi M."/>
            <person name="Ng V."/>
            <person name="Lorenzo-Gutierrez D."/>
            <person name="Binder U."/>
            <person name="Yang J."/>
            <person name="Song Y."/>
            <person name="Canovas D."/>
            <person name="Navarro E."/>
            <person name="Freitag M."/>
            <person name="Gabaldon T."/>
            <person name="Grigoriev I.V."/>
            <person name="Corrochano L.M."/>
            <person name="Nicolas F.E."/>
            <person name="Garre V."/>
        </authorList>
    </citation>
    <scope>NUCLEOTIDE SEQUENCE [LARGE SCALE GENOMIC DNA]</scope>
    <source>
        <strain evidence="18 19">L51</strain>
    </source>
</reference>
<keyword evidence="9" id="KW-0653">Protein transport</keyword>
<dbReference type="InterPro" id="IPR050550">
    <property type="entry name" value="SEC23_SEC24_subfamily"/>
</dbReference>
<feature type="domain" description="Sec23/Sec24 beta-sandwich" evidence="17">
    <location>
        <begin position="605"/>
        <end position="688"/>
    </location>
</feature>
<feature type="region of interest" description="Disordered" evidence="12">
    <location>
        <begin position="1"/>
        <end position="33"/>
    </location>
</feature>
<dbReference type="InterPro" id="IPR006896">
    <property type="entry name" value="Sec23/24_trunk_dom"/>
</dbReference>
<feature type="domain" description="Gelsolin-like" evidence="13">
    <location>
        <begin position="827"/>
        <end position="865"/>
    </location>
</feature>
<keyword evidence="6" id="KW-0963">Cytoplasm</keyword>
<keyword evidence="10" id="KW-0333">Golgi apparatus</keyword>
<keyword evidence="5" id="KW-0813">Transport</keyword>
<dbReference type="PANTHER" id="PTHR13803:SF39">
    <property type="entry name" value="SECRETORY 24AB, ISOFORM A"/>
    <property type="match status" value="1"/>
</dbReference>
<dbReference type="InterPro" id="IPR036465">
    <property type="entry name" value="vWFA_dom_sf"/>
</dbReference>
<dbReference type="InterPro" id="IPR036175">
    <property type="entry name" value="Sec23/24_helical_dom_sf"/>
</dbReference>
<dbReference type="EMBL" id="JBCLYO010000012">
    <property type="protein sequence ID" value="KAL0084239.1"/>
    <property type="molecule type" value="Genomic_DNA"/>
</dbReference>
<evidence type="ECO:0000256" key="12">
    <source>
        <dbReference type="SAM" id="MobiDB-lite"/>
    </source>
</evidence>
<feature type="domain" description="Sec23/Sec24 trunk" evidence="15">
    <location>
        <begin position="364"/>
        <end position="594"/>
    </location>
</feature>
<dbReference type="InterPro" id="IPR006895">
    <property type="entry name" value="Znf_Sec23_Sec24"/>
</dbReference>
<dbReference type="Proteomes" id="UP001448207">
    <property type="component" value="Unassembled WGS sequence"/>
</dbReference>
<dbReference type="Gene3D" id="2.30.30.380">
    <property type="entry name" value="Zn-finger domain of Sec23/24"/>
    <property type="match status" value="1"/>
</dbReference>
<dbReference type="InterPro" id="IPR036180">
    <property type="entry name" value="Gelsolin-like_dom_sf"/>
</dbReference>
<keyword evidence="11" id="KW-0472">Membrane</keyword>
<evidence type="ECO:0000256" key="11">
    <source>
        <dbReference type="ARBA" id="ARBA00023136"/>
    </source>
</evidence>
<comment type="similarity">
    <text evidence="4">Belongs to the SEC23/SEC24 family. SEC24 subfamily.</text>
</comment>
<evidence type="ECO:0000256" key="2">
    <source>
        <dbReference type="ARBA" id="ARBA00004496"/>
    </source>
</evidence>
<dbReference type="SUPFAM" id="SSF53300">
    <property type="entry name" value="vWA-like"/>
    <property type="match status" value="1"/>
</dbReference>
<evidence type="ECO:0000256" key="5">
    <source>
        <dbReference type="ARBA" id="ARBA00022448"/>
    </source>
</evidence>